<dbReference type="Gene3D" id="3.40.50.11350">
    <property type="match status" value="1"/>
</dbReference>
<comment type="caution">
    <text evidence="3">The sequence shown here is derived from an EMBL/GenBank/DDBJ whole genome shotgun (WGS) entry which is preliminary data.</text>
</comment>
<organism evidence="3 4">
    <name type="scientific">Candidatus Daviesbacteria bacterium GW2011_GWA2_38_24</name>
    <dbReference type="NCBI Taxonomy" id="1618422"/>
    <lineage>
        <taxon>Bacteria</taxon>
        <taxon>Candidatus Daviesiibacteriota</taxon>
    </lineage>
</organism>
<dbReference type="CDD" id="cd11301">
    <property type="entry name" value="Fut1_Fut2_like"/>
    <property type="match status" value="1"/>
</dbReference>
<dbReference type="Proteomes" id="UP000034235">
    <property type="component" value="Unassembled WGS sequence"/>
</dbReference>
<proteinExistence type="predicted"/>
<evidence type="ECO:0000313" key="4">
    <source>
        <dbReference type="Proteomes" id="UP000034235"/>
    </source>
</evidence>
<dbReference type="GO" id="GO:0008107">
    <property type="term" value="F:galactoside 2-alpha-L-fucosyltransferase activity"/>
    <property type="evidence" value="ECO:0007669"/>
    <property type="project" value="InterPro"/>
</dbReference>
<dbReference type="Pfam" id="PF01531">
    <property type="entry name" value="Glyco_transf_11"/>
    <property type="match status" value="1"/>
</dbReference>
<dbReference type="EMBL" id="LBUP01000006">
    <property type="protein sequence ID" value="KKQ66362.1"/>
    <property type="molecule type" value="Genomic_DNA"/>
</dbReference>
<name>A0A0G0JHY5_9BACT</name>
<accession>A0A0G0JHY5</accession>
<protein>
    <submittedName>
        <fullName evidence="3">Alpha-1,2-fucosyltransferase</fullName>
    </submittedName>
</protein>
<dbReference type="PANTHER" id="PTHR11927:SF9">
    <property type="entry name" value="L-FUCOSYLTRANSFERASE"/>
    <property type="match status" value="1"/>
</dbReference>
<evidence type="ECO:0000256" key="2">
    <source>
        <dbReference type="ARBA" id="ARBA00022679"/>
    </source>
</evidence>
<evidence type="ECO:0000256" key="1">
    <source>
        <dbReference type="ARBA" id="ARBA00022676"/>
    </source>
</evidence>
<dbReference type="PANTHER" id="PTHR11927">
    <property type="entry name" value="GALACTOSIDE 2-L-FUCOSYLTRANSFERASE"/>
    <property type="match status" value="1"/>
</dbReference>
<gene>
    <name evidence="3" type="ORF">US86_C0006G0042</name>
</gene>
<reference evidence="3 4" key="1">
    <citation type="journal article" date="2015" name="Nature">
        <title>rRNA introns, odd ribosomes, and small enigmatic genomes across a large radiation of phyla.</title>
        <authorList>
            <person name="Brown C.T."/>
            <person name="Hug L.A."/>
            <person name="Thomas B.C."/>
            <person name="Sharon I."/>
            <person name="Castelle C.J."/>
            <person name="Singh A."/>
            <person name="Wilkins M.J."/>
            <person name="Williams K.H."/>
            <person name="Banfield J.F."/>
        </authorList>
    </citation>
    <scope>NUCLEOTIDE SEQUENCE [LARGE SCALE GENOMIC DNA]</scope>
</reference>
<dbReference type="InterPro" id="IPR002516">
    <property type="entry name" value="Glyco_trans_11"/>
</dbReference>
<evidence type="ECO:0000313" key="3">
    <source>
        <dbReference type="EMBL" id="KKQ66362.1"/>
    </source>
</evidence>
<dbReference type="GO" id="GO:0005975">
    <property type="term" value="P:carbohydrate metabolic process"/>
    <property type="evidence" value="ECO:0007669"/>
    <property type="project" value="InterPro"/>
</dbReference>
<dbReference type="AlphaFoldDB" id="A0A0G0JHY5"/>
<keyword evidence="1 3" id="KW-0328">Glycosyltransferase</keyword>
<keyword evidence="2 3" id="KW-0808">Transferase</keyword>
<dbReference type="GO" id="GO:0016020">
    <property type="term" value="C:membrane"/>
    <property type="evidence" value="ECO:0007669"/>
    <property type="project" value="InterPro"/>
</dbReference>
<sequence>MIITRLGGGMGNQMFQYALGRALSVKHNVPLGLDLTYLLERVPRPAWKNFVFRNYDLGVFNISAKIVSRTEISFLYRPYFSGRLMLLFDAFRRKMFKLPGIEISYNFNQETLSLNPNAYISGRWQSPKYFSSIESIIRTDFTLKRPLSERAQKLKDEIRSARSVCINVRRTDFVENSFHGTFGKEYYDKAIAMIAQSVSITKIYVFSDDMAWCEENLHFNFPTMFVRHEYAGEKFEEYLMLMSACKHFIIPNSSFAWWAAWLNTDKDKMVITPKQWFPDLSKNTSDLIPSEWIRI</sequence>